<evidence type="ECO:0000259" key="1">
    <source>
        <dbReference type="Pfam" id="PF04151"/>
    </source>
</evidence>
<organism evidence="2 3">
    <name type="scientific">Luteimonas endophytica</name>
    <dbReference type="NCBI Taxonomy" id="3042023"/>
    <lineage>
        <taxon>Bacteria</taxon>
        <taxon>Pseudomonadati</taxon>
        <taxon>Pseudomonadota</taxon>
        <taxon>Gammaproteobacteria</taxon>
        <taxon>Lysobacterales</taxon>
        <taxon>Lysobacteraceae</taxon>
        <taxon>Luteimonas</taxon>
    </lineage>
</organism>
<accession>A0ABT6J5U7</accession>
<dbReference type="Proteomes" id="UP001156940">
    <property type="component" value="Unassembled WGS sequence"/>
</dbReference>
<name>A0ABT6J5U7_9GAMM</name>
<dbReference type="EMBL" id="JARXRM010000019">
    <property type="protein sequence ID" value="MDH5822139.1"/>
    <property type="molecule type" value="Genomic_DNA"/>
</dbReference>
<protein>
    <submittedName>
        <fullName evidence="2">PPC domain-containing protein</fullName>
    </submittedName>
</protein>
<evidence type="ECO:0000313" key="2">
    <source>
        <dbReference type="EMBL" id="MDH5822139.1"/>
    </source>
</evidence>
<reference evidence="2 3" key="1">
    <citation type="submission" date="2023-04" db="EMBL/GenBank/DDBJ databases">
        <title>Luteimonas endophyticus RD2P54.</title>
        <authorList>
            <person name="Sun J.-Q."/>
        </authorList>
    </citation>
    <scope>NUCLEOTIDE SEQUENCE [LARGE SCALE GENOMIC DNA]</scope>
    <source>
        <strain evidence="2 3">RD2P54</strain>
    </source>
</reference>
<feature type="domain" description="Peptidase C-terminal archaeal/bacterial" evidence="1">
    <location>
        <begin position="33"/>
        <end position="102"/>
    </location>
</feature>
<dbReference type="InterPro" id="IPR007280">
    <property type="entry name" value="Peptidase_C_arc/bac"/>
</dbReference>
<comment type="caution">
    <text evidence="2">The sequence shown here is derived from an EMBL/GenBank/DDBJ whole genome shotgun (WGS) entry which is preliminary data.</text>
</comment>
<gene>
    <name evidence="2" type="ORF">QFW77_03930</name>
</gene>
<dbReference type="RefSeq" id="WP_280573196.1">
    <property type="nucleotide sequence ID" value="NZ_JARXRM010000019.1"/>
</dbReference>
<keyword evidence="3" id="KW-1185">Reference proteome</keyword>
<proteinExistence type="predicted"/>
<dbReference type="Pfam" id="PF04151">
    <property type="entry name" value="PPC"/>
    <property type="match status" value="1"/>
</dbReference>
<sequence>MTLTGSYSGGGGGGNQLQNGVPVTGIAGAGGSTQFWTIDVPAGRSSLNISTSGGSGDADLYVRHGSQPTTLAYDCRPYRTGNNESCAFSSPQSGTWHVMLRGYSAYSGVSLAGTF</sequence>
<dbReference type="Gene3D" id="2.60.120.380">
    <property type="match status" value="1"/>
</dbReference>
<evidence type="ECO:0000313" key="3">
    <source>
        <dbReference type="Proteomes" id="UP001156940"/>
    </source>
</evidence>